<dbReference type="PANTHER" id="PTHR39338">
    <property type="entry name" value="BLL5662 PROTEIN-RELATED"/>
    <property type="match status" value="1"/>
</dbReference>
<dbReference type="EMBL" id="ADVR01000003">
    <property type="protein sequence ID" value="EFO81959.1"/>
    <property type="molecule type" value="Genomic_DNA"/>
</dbReference>
<comment type="caution">
    <text evidence="1">The sequence shown here is derived from an EMBL/GenBank/DDBJ whole genome shotgun (WGS) entry which is preliminary data.</text>
</comment>
<sequence length="465" mass="52324">MERRITEFVAALRSAGVRVSLAESADALRAIEQAGIAERDFFRMVLQMTLVKDQADLESFERLFPLYFSSDAPPALQPPGGGQLTPAQERQLAQALAAMLAQLNPAALRQLLSAMLQGQTLSNAEIRAMLAQVGLDQTQPAWMSRQALRRLELQRLEQLLRQLLEQLRAAGMDAAALAAIAAAAQANQQAIREQIERQAAMLTQGRGRGQSRQRSEAELLDMPLDRLDERDLQAMRSLVNRLAARLRSRMALRQRRGKTGTLDAKATIRTNQRFGGVPIYLRQRTRHRKPKLLILCDRSVSTEHIMTFMLLMVYTLHDQVSRTRSFAFIDHLHDMSHYFAELRPEQAITAVMAAIYPTRSYSTDLGQCLGEFEREHLGLVDHRTTVIVLGDGRNNEHDPNIAAFEAISRRAHKTIWFATEPRCMWGVYDPGSLSSDIYSYAPLCDALHEVTTLRQLADAVDQLFV</sequence>
<dbReference type="eggNOG" id="COG3552">
    <property type="taxonomic scope" value="Bacteria"/>
</dbReference>
<keyword evidence="2" id="KW-1185">Reference proteome</keyword>
<dbReference type="STRING" id="765420.OSCT_0108"/>
<accession>E1I9V7</accession>
<dbReference type="InterPro" id="IPR011195">
    <property type="entry name" value="UCP010256"/>
</dbReference>
<dbReference type="Pfam" id="PF05762">
    <property type="entry name" value="VWA_CoxE"/>
    <property type="match status" value="1"/>
</dbReference>
<name>E1I9V7_9CHLR</name>
<dbReference type="InterPro" id="IPR008912">
    <property type="entry name" value="Uncharacterised_CoxE"/>
</dbReference>
<dbReference type="Proteomes" id="UP000054010">
    <property type="component" value="Unassembled WGS sequence"/>
</dbReference>
<reference evidence="1 2" key="1">
    <citation type="journal article" date="2011" name="J. Bacteriol.">
        <title>Draft genome sequence of the anoxygenic filamentous phototrophic bacterium Oscillochloris trichoides subsp. DG-6.</title>
        <authorList>
            <person name="Kuznetsov B.B."/>
            <person name="Ivanovsky R.N."/>
            <person name="Keppen O.I."/>
            <person name="Sukhacheva M.V."/>
            <person name="Bumazhkin B.K."/>
            <person name="Patutina E.O."/>
            <person name="Beletsky A.V."/>
            <person name="Mardanov A.V."/>
            <person name="Baslerov R.V."/>
            <person name="Panteleeva A.N."/>
            <person name="Kolganova T.V."/>
            <person name="Ravin N.V."/>
            <person name="Skryabin K.G."/>
        </authorList>
    </citation>
    <scope>NUCLEOTIDE SEQUENCE [LARGE SCALE GENOMIC DNA]</scope>
    <source>
        <strain evidence="1 2">DG-6</strain>
    </source>
</reference>
<proteinExistence type="predicted"/>
<protein>
    <submittedName>
        <fullName evidence="1">VWA containing CoxE family protein</fullName>
    </submittedName>
</protein>
<organism evidence="1 2">
    <name type="scientific">Oscillochloris trichoides DG-6</name>
    <dbReference type="NCBI Taxonomy" id="765420"/>
    <lineage>
        <taxon>Bacteria</taxon>
        <taxon>Bacillati</taxon>
        <taxon>Chloroflexota</taxon>
        <taxon>Chloroflexia</taxon>
        <taxon>Chloroflexales</taxon>
        <taxon>Chloroflexineae</taxon>
        <taxon>Oscillochloridaceae</taxon>
        <taxon>Oscillochloris</taxon>
    </lineage>
</organism>
<gene>
    <name evidence="1" type="ORF">OSCT_0108</name>
</gene>
<dbReference type="PIRSF" id="PIRSF010256">
    <property type="entry name" value="CoxE_vWa"/>
    <property type="match status" value="1"/>
</dbReference>
<dbReference type="PANTHER" id="PTHR39338:SF5">
    <property type="entry name" value="BLR6139 PROTEIN"/>
    <property type="match status" value="1"/>
</dbReference>
<dbReference type="AlphaFoldDB" id="E1I9V7"/>
<evidence type="ECO:0000313" key="2">
    <source>
        <dbReference type="Proteomes" id="UP000054010"/>
    </source>
</evidence>
<dbReference type="HOGENOM" id="CLU_042261_2_0_0"/>
<dbReference type="OrthoDB" id="9790469at2"/>
<evidence type="ECO:0000313" key="1">
    <source>
        <dbReference type="EMBL" id="EFO81959.1"/>
    </source>
</evidence>